<protein>
    <submittedName>
        <fullName evidence="1">Uncharacterized protein</fullName>
    </submittedName>
</protein>
<sequence>MVALQAASRAIQSGSIGIIKKKLEDVPAVTYKHGEPSHKYPNNPQLLDILHTSHTRKLPDLIPRNFDGNKRCAYHSGIQGHDTEDCYGLKNQIESLIRRGVIKCTPAPPNVNNNPLTNHENWEGNMVTLDEEYWALTVQT</sequence>
<dbReference type="OrthoDB" id="1305446at2759"/>
<dbReference type="EMBL" id="JACXVP010000005">
    <property type="protein sequence ID" value="KAG5605389.1"/>
    <property type="molecule type" value="Genomic_DNA"/>
</dbReference>
<accession>A0A9J5YZS0</accession>
<evidence type="ECO:0000313" key="2">
    <source>
        <dbReference type="Proteomes" id="UP000824120"/>
    </source>
</evidence>
<dbReference type="PANTHER" id="PTHR32108">
    <property type="entry name" value="DNA-DIRECTED RNA POLYMERASE SUBUNIT ALPHA"/>
    <property type="match status" value="1"/>
</dbReference>
<dbReference type="Proteomes" id="UP000824120">
    <property type="component" value="Chromosome 5"/>
</dbReference>
<reference evidence="1 2" key="1">
    <citation type="submission" date="2020-09" db="EMBL/GenBank/DDBJ databases">
        <title>De no assembly of potato wild relative species, Solanum commersonii.</title>
        <authorList>
            <person name="Cho K."/>
        </authorList>
    </citation>
    <scope>NUCLEOTIDE SEQUENCE [LARGE SCALE GENOMIC DNA]</scope>
    <source>
        <strain evidence="1">LZ3.2</strain>
        <tissue evidence="1">Leaf</tissue>
    </source>
</reference>
<dbReference type="AlphaFoldDB" id="A0A9J5YZS0"/>
<evidence type="ECO:0000313" key="1">
    <source>
        <dbReference type="EMBL" id="KAG5605389.1"/>
    </source>
</evidence>
<organism evidence="1 2">
    <name type="scientific">Solanum commersonii</name>
    <name type="common">Commerson's wild potato</name>
    <name type="synonym">Commerson's nightshade</name>
    <dbReference type="NCBI Taxonomy" id="4109"/>
    <lineage>
        <taxon>Eukaryota</taxon>
        <taxon>Viridiplantae</taxon>
        <taxon>Streptophyta</taxon>
        <taxon>Embryophyta</taxon>
        <taxon>Tracheophyta</taxon>
        <taxon>Spermatophyta</taxon>
        <taxon>Magnoliopsida</taxon>
        <taxon>eudicotyledons</taxon>
        <taxon>Gunneridae</taxon>
        <taxon>Pentapetalae</taxon>
        <taxon>asterids</taxon>
        <taxon>lamiids</taxon>
        <taxon>Solanales</taxon>
        <taxon>Solanaceae</taxon>
        <taxon>Solanoideae</taxon>
        <taxon>Solaneae</taxon>
        <taxon>Solanum</taxon>
    </lineage>
</organism>
<name>A0A9J5YZS0_SOLCO</name>
<proteinExistence type="predicted"/>
<gene>
    <name evidence="1" type="ORF">H5410_026881</name>
</gene>
<comment type="caution">
    <text evidence="1">The sequence shown here is derived from an EMBL/GenBank/DDBJ whole genome shotgun (WGS) entry which is preliminary data.</text>
</comment>
<keyword evidence="2" id="KW-1185">Reference proteome</keyword>